<dbReference type="Proteomes" id="UP000270094">
    <property type="component" value="Unassembled WGS sequence"/>
</dbReference>
<protein>
    <submittedName>
        <fullName evidence="1">Uncharacterized protein</fullName>
    </submittedName>
</protein>
<evidence type="ECO:0000313" key="1">
    <source>
        <dbReference type="EMBL" id="VDM68990.1"/>
    </source>
</evidence>
<sequence>MTLFLSACLTSAYQYTETEKLSPQLIDAERLVGGHGGTCQFSPNKRRQTTYYRAFRSGTASNFGKRDGYRPLQFGKRDYRPLQFGKRSPLASAYLVPAL</sequence>
<gene>
    <name evidence="1" type="ORF">SVUK_LOCUS3988</name>
</gene>
<dbReference type="OrthoDB" id="5771254at2759"/>
<dbReference type="EMBL" id="UYYB01010684">
    <property type="protein sequence ID" value="VDM68990.1"/>
    <property type="molecule type" value="Genomic_DNA"/>
</dbReference>
<accession>A0A3P7I886</accession>
<name>A0A3P7I886_STRVU</name>
<dbReference type="AlphaFoldDB" id="A0A3P7I886"/>
<organism evidence="1 2">
    <name type="scientific">Strongylus vulgaris</name>
    <name type="common">Blood worm</name>
    <dbReference type="NCBI Taxonomy" id="40348"/>
    <lineage>
        <taxon>Eukaryota</taxon>
        <taxon>Metazoa</taxon>
        <taxon>Ecdysozoa</taxon>
        <taxon>Nematoda</taxon>
        <taxon>Chromadorea</taxon>
        <taxon>Rhabditida</taxon>
        <taxon>Rhabditina</taxon>
        <taxon>Rhabditomorpha</taxon>
        <taxon>Strongyloidea</taxon>
        <taxon>Strongylidae</taxon>
        <taxon>Strongylus</taxon>
    </lineage>
</organism>
<keyword evidence="2" id="KW-1185">Reference proteome</keyword>
<reference evidence="1 2" key="1">
    <citation type="submission" date="2018-11" db="EMBL/GenBank/DDBJ databases">
        <authorList>
            <consortium name="Pathogen Informatics"/>
        </authorList>
    </citation>
    <scope>NUCLEOTIDE SEQUENCE [LARGE SCALE GENOMIC DNA]</scope>
</reference>
<evidence type="ECO:0000313" key="2">
    <source>
        <dbReference type="Proteomes" id="UP000270094"/>
    </source>
</evidence>
<proteinExistence type="predicted"/>